<dbReference type="EMBL" id="CADCWL010000001">
    <property type="protein sequence ID" value="CAA9542081.1"/>
    <property type="molecule type" value="Genomic_DNA"/>
</dbReference>
<accession>A0A6J4U7L9</accession>
<evidence type="ECO:0000256" key="1">
    <source>
        <dbReference type="SAM" id="MobiDB-lite"/>
    </source>
</evidence>
<sequence length="55" mass="6005">MGRRPDCPDGLFSAVDLEQTERRPVDLDRSDHDGSSNRGAAAFVPLPQQQALVPD</sequence>
<feature type="region of interest" description="Disordered" evidence="1">
    <location>
        <begin position="1"/>
        <end position="55"/>
    </location>
</feature>
<feature type="compositionally biased region" description="Basic and acidic residues" evidence="1">
    <location>
        <begin position="19"/>
        <end position="35"/>
    </location>
</feature>
<organism evidence="2">
    <name type="scientific">uncultured Thermomicrobiales bacterium</name>
    <dbReference type="NCBI Taxonomy" id="1645740"/>
    <lineage>
        <taxon>Bacteria</taxon>
        <taxon>Pseudomonadati</taxon>
        <taxon>Thermomicrobiota</taxon>
        <taxon>Thermomicrobia</taxon>
        <taxon>Thermomicrobiales</taxon>
        <taxon>environmental samples</taxon>
    </lineage>
</organism>
<evidence type="ECO:0000313" key="2">
    <source>
        <dbReference type="EMBL" id="CAA9542081.1"/>
    </source>
</evidence>
<dbReference type="AlphaFoldDB" id="A0A6J4U7L9"/>
<proteinExistence type="predicted"/>
<reference evidence="2" key="1">
    <citation type="submission" date="2020-02" db="EMBL/GenBank/DDBJ databases">
        <authorList>
            <person name="Meier V. D."/>
        </authorList>
    </citation>
    <scope>NUCLEOTIDE SEQUENCE</scope>
    <source>
        <strain evidence="2">AVDCRST_MAG19</strain>
    </source>
</reference>
<gene>
    <name evidence="2" type="ORF">AVDCRST_MAG19-1618</name>
</gene>
<name>A0A6J4U7L9_9BACT</name>
<protein>
    <submittedName>
        <fullName evidence="2">Uncharacterized protein</fullName>
    </submittedName>
</protein>